<gene>
    <name evidence="2" type="ORF">MNB_SV-14-335</name>
</gene>
<dbReference type="InterPro" id="IPR036457">
    <property type="entry name" value="PPM-type-like_dom_sf"/>
</dbReference>
<feature type="domain" description="PPM-type phosphatase" evidence="1">
    <location>
        <begin position="11"/>
        <end position="225"/>
    </location>
</feature>
<organism evidence="2">
    <name type="scientific">hydrothermal vent metagenome</name>
    <dbReference type="NCBI Taxonomy" id="652676"/>
    <lineage>
        <taxon>unclassified sequences</taxon>
        <taxon>metagenomes</taxon>
        <taxon>ecological metagenomes</taxon>
    </lineage>
</organism>
<dbReference type="Gene3D" id="3.60.40.10">
    <property type="entry name" value="PPM-type phosphatase domain"/>
    <property type="match status" value="1"/>
</dbReference>
<proteinExistence type="predicted"/>
<dbReference type="EMBL" id="FPHN01000113">
    <property type="protein sequence ID" value="SFV60318.1"/>
    <property type="molecule type" value="Genomic_DNA"/>
</dbReference>
<evidence type="ECO:0000313" key="2">
    <source>
        <dbReference type="EMBL" id="SFV60318.1"/>
    </source>
</evidence>
<sequence length="275" mass="30998">MSWSIVKASVVGNGHIKDNIPCQDSCDFKIIDDGCGIAIVADGAGSCANSHIGSEFVTGRGIELLIIDSGWNKTLPSEEVWREKAIPIAKEVSESLREFSKENEYEYKSLSSTFIVSFFSKDGICSLNIGDGRGAIKVFDGEWKSIVTPYHGEQVGMTVFLTSNIWGNQETYIFTTVKTEKIEAFIIMSDGYEKISFECYQKGEDGKYYDPNRPFAKFLDFTLKSTQNFLKTNTIEEVNKKWEQFLKNGNRVLEEESDDKSMIFGLFSDKRSMND</sequence>
<dbReference type="InterPro" id="IPR001932">
    <property type="entry name" value="PPM-type_phosphatase-like_dom"/>
</dbReference>
<protein>
    <recommendedName>
        <fullName evidence="1">PPM-type phosphatase domain-containing protein</fullName>
    </recommendedName>
</protein>
<dbReference type="SUPFAM" id="SSF81606">
    <property type="entry name" value="PP2C-like"/>
    <property type="match status" value="1"/>
</dbReference>
<evidence type="ECO:0000259" key="1">
    <source>
        <dbReference type="Pfam" id="PF13672"/>
    </source>
</evidence>
<dbReference type="Pfam" id="PF13672">
    <property type="entry name" value="PP2C_2"/>
    <property type="match status" value="1"/>
</dbReference>
<accession>A0A1W1C3A2</accession>
<name>A0A1W1C3A2_9ZZZZ</name>
<reference evidence="2" key="1">
    <citation type="submission" date="2016-10" db="EMBL/GenBank/DDBJ databases">
        <authorList>
            <person name="de Groot N.N."/>
        </authorList>
    </citation>
    <scope>NUCLEOTIDE SEQUENCE</scope>
</reference>
<dbReference type="AlphaFoldDB" id="A0A1W1C3A2"/>